<evidence type="ECO:0000313" key="5">
    <source>
        <dbReference type="EMBL" id="CAB4000051.1"/>
    </source>
</evidence>
<dbReference type="PANTHER" id="PTHR12764">
    <property type="entry name" value="WD REPEAT DOMAIN-RELATED"/>
    <property type="match status" value="1"/>
</dbReference>
<feature type="domain" description="Intraflagellar transport protein 122 homolog TPR" evidence="4">
    <location>
        <begin position="232"/>
        <end position="495"/>
    </location>
</feature>
<dbReference type="EMBL" id="CACRXK020003743">
    <property type="protein sequence ID" value="CAB4000051.1"/>
    <property type="molecule type" value="Genomic_DNA"/>
</dbReference>
<reference evidence="5" key="1">
    <citation type="submission" date="2020-04" db="EMBL/GenBank/DDBJ databases">
        <authorList>
            <person name="Alioto T."/>
            <person name="Alioto T."/>
            <person name="Gomez Garrido J."/>
        </authorList>
    </citation>
    <scope>NUCLEOTIDE SEQUENCE</scope>
    <source>
        <strain evidence="5">A484AB</strain>
    </source>
</reference>
<dbReference type="GO" id="GO:0035721">
    <property type="term" value="P:intraciliary retrograde transport"/>
    <property type="evidence" value="ECO:0007669"/>
    <property type="project" value="TreeGrafter"/>
</dbReference>
<name>A0A6S7HZA4_PARCT</name>
<dbReference type="InterPro" id="IPR057411">
    <property type="entry name" value="TPR_IFT122"/>
</dbReference>
<gene>
    <name evidence="5" type="ORF">PACLA_8A024425</name>
</gene>
<evidence type="ECO:0000259" key="4">
    <source>
        <dbReference type="Pfam" id="PF25295"/>
    </source>
</evidence>
<dbReference type="Pfam" id="PF25144">
    <property type="entry name" value="Zn_ribbon_IFT122"/>
    <property type="match status" value="2"/>
</dbReference>
<dbReference type="Pfam" id="PF25295">
    <property type="entry name" value="TPR_IFT122"/>
    <property type="match status" value="1"/>
</dbReference>
<dbReference type="GO" id="GO:0030991">
    <property type="term" value="C:intraciliary transport particle A"/>
    <property type="evidence" value="ECO:0007669"/>
    <property type="project" value="TreeGrafter"/>
</dbReference>
<dbReference type="Gene3D" id="1.25.40.470">
    <property type="match status" value="1"/>
</dbReference>
<accession>A0A6S7HZA4</accession>
<keyword evidence="6" id="KW-1185">Reference proteome</keyword>
<dbReference type="GO" id="GO:0061512">
    <property type="term" value="P:protein localization to cilium"/>
    <property type="evidence" value="ECO:0007669"/>
    <property type="project" value="TreeGrafter"/>
</dbReference>
<dbReference type="GO" id="GO:0097730">
    <property type="term" value="C:non-motile cilium"/>
    <property type="evidence" value="ECO:0007669"/>
    <property type="project" value="TreeGrafter"/>
</dbReference>
<dbReference type="OrthoDB" id="10255582at2759"/>
<dbReference type="PANTHER" id="PTHR12764:SF4">
    <property type="entry name" value="INTRAFLAGELLAR TRANSPORT PROTEIN 122 HOMOLOG"/>
    <property type="match status" value="1"/>
</dbReference>
<keyword evidence="2" id="KW-0677">Repeat</keyword>
<dbReference type="GO" id="GO:1905515">
    <property type="term" value="P:non-motile cilium assembly"/>
    <property type="evidence" value="ECO:0007669"/>
    <property type="project" value="TreeGrafter"/>
</dbReference>
<dbReference type="Pfam" id="PF25143">
    <property type="entry name" value="Zn_ribbon_IFT122_C"/>
    <property type="match status" value="1"/>
</dbReference>
<sequence>MGIDGKTDAEMLRKFHQYQTKAEIYHLYHSIQRYTDEPFTDHLPEALFNIARYLLHLLLKETPLGISRVATLFALSKQGKHLGAYKMARYAYDKLQSLKVPARFQELIDVGSITIRSKPFSDNEEVLPLCYRCSTTNPLLNSKGNHCINCRQPFVFSFSSFDVLPLVEFVLEDGISDEEAVKLIEADVVTNRKKDKSQWNEVDMGNVQSLQISDEADGGDDDDPFTEKLMSFEEFIGSGDAKNVKHLIKQQAEWAKSSNDPRAAADMYLTAGEHMKAIELIGENGWVEKLLEVGRNLNKAETEALKKCAHYFVKMDQHDYATEMYVKMGDIKSLIKLHVDTRHWDEAFHLLEKQPDLKDDVYIPYANWLAENDRFDEAQEAFHKSGQQHKAVQVLEQLTHNAVVENRFNDAGYYYWKLSMQCLHVVLDQDGKTDTEMLRKFHQYQTKAEIYHLYHSIQRYTDEPFTDHLPEALFNIARYLLHLLLKETPLGISRVATLFALSKQGKHLGAYKMARYAYDKLQSLKVPARFQELIDVGSITIRSKPFSDNEEVLPLCYRCSTTNPLLNSKGNHCINCRQPFVFSFSSFDVLPLVEFVLEDGISDEEAVKLIEADVPANRKKDKSQWNEVDMGNVQSLQISDEADGGDDDDPFTEKLMSFEQGGTEFIPVKVGRAVLQSMNRHEVFIKRWPQPLKFNYYKSIMPDVAITLCQTCNRMFHSEDYDLLVLQKGHCPFCRKAAENL</sequence>
<dbReference type="InterPro" id="IPR056838">
    <property type="entry name" value="Zn_ribbon_IFT122"/>
</dbReference>
<organism evidence="5 6">
    <name type="scientific">Paramuricea clavata</name>
    <name type="common">Red gorgonian</name>
    <name type="synonym">Violescent sea-whip</name>
    <dbReference type="NCBI Taxonomy" id="317549"/>
    <lineage>
        <taxon>Eukaryota</taxon>
        <taxon>Metazoa</taxon>
        <taxon>Cnidaria</taxon>
        <taxon>Anthozoa</taxon>
        <taxon>Octocorallia</taxon>
        <taxon>Malacalcyonacea</taxon>
        <taxon>Plexauridae</taxon>
        <taxon>Paramuricea</taxon>
    </lineage>
</organism>
<evidence type="ECO:0000256" key="1">
    <source>
        <dbReference type="ARBA" id="ARBA00022574"/>
    </source>
</evidence>
<evidence type="ECO:0000256" key="2">
    <source>
        <dbReference type="ARBA" id="ARBA00022737"/>
    </source>
</evidence>
<dbReference type="InterPro" id="IPR039857">
    <property type="entry name" value="Ift122/121"/>
</dbReference>
<protein>
    <submittedName>
        <fullName evidence="5">Intraflagellar transport 122 homolog</fullName>
    </submittedName>
</protein>
<evidence type="ECO:0000313" key="6">
    <source>
        <dbReference type="Proteomes" id="UP001152795"/>
    </source>
</evidence>
<feature type="domain" description="IFT122 zinc ribbon" evidence="3">
    <location>
        <begin position="123"/>
        <end position="167"/>
    </location>
</feature>
<dbReference type="Proteomes" id="UP001152795">
    <property type="component" value="Unassembled WGS sequence"/>
</dbReference>
<dbReference type="FunFam" id="1.25.40.470:FF:000005">
    <property type="entry name" value="Intraflagellar transport protein 122 homolog"/>
    <property type="match status" value="1"/>
</dbReference>
<feature type="domain" description="IFT122 zinc ribbon" evidence="3">
    <location>
        <begin position="549"/>
        <end position="593"/>
    </location>
</feature>
<proteinExistence type="predicted"/>
<evidence type="ECO:0000259" key="3">
    <source>
        <dbReference type="Pfam" id="PF25144"/>
    </source>
</evidence>
<dbReference type="AlphaFoldDB" id="A0A6S7HZA4"/>
<keyword evidence="1" id="KW-0853">WD repeat</keyword>
<comment type="caution">
    <text evidence="5">The sequence shown here is derived from an EMBL/GenBank/DDBJ whole genome shotgun (WGS) entry which is preliminary data.</text>
</comment>